<dbReference type="GO" id="GO:0006629">
    <property type="term" value="P:lipid metabolic process"/>
    <property type="evidence" value="ECO:0007669"/>
    <property type="project" value="InterPro"/>
</dbReference>
<evidence type="ECO:0000259" key="1">
    <source>
        <dbReference type="PROSITE" id="PS51704"/>
    </source>
</evidence>
<dbReference type="CDD" id="cd08567">
    <property type="entry name" value="GDPD_SpGDE_like"/>
    <property type="match status" value="1"/>
</dbReference>
<dbReference type="Pfam" id="PF03009">
    <property type="entry name" value="GDPD"/>
    <property type="match status" value="1"/>
</dbReference>
<dbReference type="Proteomes" id="UP000190888">
    <property type="component" value="Unassembled WGS sequence"/>
</dbReference>
<name>A0A1T4M3G8_9BACT</name>
<dbReference type="STRING" id="413434.SAMN04488132_103143"/>
<dbReference type="InterPro" id="IPR030395">
    <property type="entry name" value="GP_PDE_dom"/>
</dbReference>
<dbReference type="PANTHER" id="PTHR46211">
    <property type="entry name" value="GLYCEROPHOSPHORYL DIESTER PHOSPHODIESTERASE"/>
    <property type="match status" value="1"/>
</dbReference>
<dbReference type="AlphaFoldDB" id="A0A1T4M3G8"/>
<dbReference type="RefSeq" id="WP_078830639.1">
    <property type="nucleotide sequence ID" value="NZ_FUWH01000003.1"/>
</dbReference>
<gene>
    <name evidence="2" type="ORF">SAMN04488132_103143</name>
</gene>
<reference evidence="2 3" key="1">
    <citation type="submission" date="2017-02" db="EMBL/GenBank/DDBJ databases">
        <authorList>
            <person name="Peterson S.W."/>
        </authorList>
    </citation>
    <scope>NUCLEOTIDE SEQUENCE [LARGE SCALE GENOMIC DNA]</scope>
    <source>
        <strain evidence="2 3">DSM 22335</strain>
    </source>
</reference>
<dbReference type="Gene3D" id="3.20.20.190">
    <property type="entry name" value="Phosphatidylinositol (PI) phosphodiesterase"/>
    <property type="match status" value="1"/>
</dbReference>
<feature type="domain" description="GP-PDE" evidence="1">
    <location>
        <begin position="26"/>
        <end position="294"/>
    </location>
</feature>
<accession>A0A1T4M3G8</accession>
<dbReference type="EMBL" id="FUWH01000003">
    <property type="protein sequence ID" value="SJZ61416.1"/>
    <property type="molecule type" value="Genomic_DNA"/>
</dbReference>
<dbReference type="GO" id="GO:0008081">
    <property type="term" value="F:phosphoric diester hydrolase activity"/>
    <property type="evidence" value="ECO:0007669"/>
    <property type="project" value="InterPro"/>
</dbReference>
<dbReference type="SUPFAM" id="SSF51695">
    <property type="entry name" value="PLC-like phosphodiesterases"/>
    <property type="match status" value="1"/>
</dbReference>
<protein>
    <submittedName>
        <fullName evidence="2">Glycerophosphoryl diester phosphodiesterase</fullName>
    </submittedName>
</protein>
<dbReference type="InterPro" id="IPR017946">
    <property type="entry name" value="PLC-like_Pdiesterase_TIM-brl"/>
</dbReference>
<dbReference type="OrthoDB" id="384721at2"/>
<keyword evidence="3" id="KW-1185">Reference proteome</keyword>
<organism evidence="2 3">
    <name type="scientific">Sediminibacterium ginsengisoli</name>
    <dbReference type="NCBI Taxonomy" id="413434"/>
    <lineage>
        <taxon>Bacteria</taxon>
        <taxon>Pseudomonadati</taxon>
        <taxon>Bacteroidota</taxon>
        <taxon>Chitinophagia</taxon>
        <taxon>Chitinophagales</taxon>
        <taxon>Chitinophagaceae</taxon>
        <taxon>Sediminibacterium</taxon>
    </lineage>
</organism>
<evidence type="ECO:0000313" key="2">
    <source>
        <dbReference type="EMBL" id="SJZ61416.1"/>
    </source>
</evidence>
<sequence>MKKTAGILCAATLLTAGVHAQKTRKIDFEAHRGGRGLMPENTIPAMKHAIDLGIVQTLEMDVVITKDKKVVVSHDPYFNPAITTTPQGTFFDPKDGPKTLLYTMTYDSISKYDVGMKGHPDFPHQQKLAVKKPLLADLIDAVEQYAGKRKMLYNIEIKSKEKTDNINHPDPQEFVTLVAAVLKEKKIMDRVVIQSFDPRPLNLLHKMYPELKLSFLVDKDAGKLEEQLAKLAFTPDTYSPAFATVTKEMVDACHQKNIKVLPWTVNTKEEMVKQIGLGVDGIISDYPDLFKQLN</sequence>
<dbReference type="PROSITE" id="PS51704">
    <property type="entry name" value="GP_PDE"/>
    <property type="match status" value="1"/>
</dbReference>
<dbReference type="PANTHER" id="PTHR46211:SF14">
    <property type="entry name" value="GLYCEROPHOSPHODIESTER PHOSPHODIESTERASE"/>
    <property type="match status" value="1"/>
</dbReference>
<evidence type="ECO:0000313" key="3">
    <source>
        <dbReference type="Proteomes" id="UP000190888"/>
    </source>
</evidence>
<proteinExistence type="predicted"/>